<comment type="similarity">
    <text evidence="1">Belongs to the initiator RepB protein family.</text>
</comment>
<dbReference type="Proteomes" id="UP000067061">
    <property type="component" value="Plasmid unnamed2"/>
</dbReference>
<proteinExistence type="inferred from homology"/>
<geneLocation type="plasmid" evidence="4 5">
    <name>unnamed2</name>
</geneLocation>
<dbReference type="RefSeq" id="WP_060496914.1">
    <property type="nucleotide sequence ID" value="NZ_CP013123.1"/>
</dbReference>
<gene>
    <name evidence="4" type="ORF">RO02_12605</name>
</gene>
<dbReference type="Pfam" id="PF21205">
    <property type="entry name" value="Rep3_C"/>
    <property type="match status" value="1"/>
</dbReference>
<accession>A0AAC9A0K4</accession>
<dbReference type="Gene3D" id="1.10.10.10">
    <property type="entry name" value="Winged helix-like DNA-binding domain superfamily/Winged helix DNA-binding domain"/>
    <property type="match status" value="2"/>
</dbReference>
<dbReference type="EMBL" id="CP013123">
    <property type="protein sequence ID" value="ALM95441.1"/>
    <property type="molecule type" value="Genomic_DNA"/>
</dbReference>
<name>A0AAC9A0K4_FUSNP</name>
<dbReference type="SUPFAM" id="SSF46785">
    <property type="entry name" value="Winged helix' DNA-binding domain"/>
    <property type="match status" value="2"/>
</dbReference>
<dbReference type="AlphaFoldDB" id="A0AAC9A0K4"/>
<protein>
    <submittedName>
        <fullName evidence="4">Replication protein rep</fullName>
    </submittedName>
</protein>
<reference evidence="4 5" key="1">
    <citation type="submission" date="2015-11" db="EMBL/GenBank/DDBJ databases">
        <authorList>
            <person name="Kook J.-K."/>
            <person name="Park S.-N."/>
            <person name="Lim Y.K."/>
            <person name="Jo E."/>
        </authorList>
    </citation>
    <scope>NUCLEOTIDE SEQUENCE [LARGE SCALE GENOMIC DNA]</scope>
    <source>
        <strain evidence="4 5">ChDC F306</strain>
        <plasmid evidence="4 5">unnamed2</plasmid>
    </source>
</reference>
<organism evidence="4 5">
    <name type="scientific">Fusobacterium nucleatum subsp. polymorphum</name>
    <name type="common">Fusobacterium polymorphum</name>
    <dbReference type="NCBI Taxonomy" id="76857"/>
    <lineage>
        <taxon>Bacteria</taxon>
        <taxon>Fusobacteriati</taxon>
        <taxon>Fusobacteriota</taxon>
        <taxon>Fusobacteriia</taxon>
        <taxon>Fusobacteriales</taxon>
        <taxon>Fusobacteriaceae</taxon>
        <taxon>Fusobacterium</taxon>
    </lineage>
</organism>
<evidence type="ECO:0000313" key="4">
    <source>
        <dbReference type="EMBL" id="ALM95441.1"/>
    </source>
</evidence>
<dbReference type="InterPro" id="IPR036388">
    <property type="entry name" value="WH-like_DNA-bd_sf"/>
</dbReference>
<evidence type="ECO:0000256" key="2">
    <source>
        <dbReference type="SAM" id="Coils"/>
    </source>
</evidence>
<dbReference type="InterPro" id="IPR036390">
    <property type="entry name" value="WH_DNA-bd_sf"/>
</dbReference>
<evidence type="ECO:0000256" key="1">
    <source>
        <dbReference type="ARBA" id="ARBA00038283"/>
    </source>
</evidence>
<dbReference type="InterPro" id="IPR000525">
    <property type="entry name" value="Initiator_Rep_WH1"/>
</dbReference>
<dbReference type="GO" id="GO:0006270">
    <property type="term" value="P:DNA replication initiation"/>
    <property type="evidence" value="ECO:0007669"/>
    <property type="project" value="InterPro"/>
</dbReference>
<evidence type="ECO:0000313" key="5">
    <source>
        <dbReference type="Proteomes" id="UP000067061"/>
    </source>
</evidence>
<sequence>MNEIVKYHKDFEKKLVLKNFTASELNFLMAICTKVRDKKEDEVIFTFEELKKLSKWVKTDNKSFIKSLQNTNKKLMALIFEMPNEEAEAGGVTQFVLFPTFDIFPASKILKVAVNTKFAYLLNNLSNNFNQYQLQEFASLKSVYSKLLYKELMLFKDTGYRIFKIEDFRKKLDIPEKYRMTNIKQKVLTPIEEDFKHIFSKFEIVKIKNGRDIAQIRFNFTYSNIKPVEVVEDTEKVVNKNIGPAGELEQYFKTTFPDVNYTIGHKEVLEKLLQNNSLEYVKQYLKDQWEYSQNDNNVLNKLAYFSSLILGEKSVLKDYLPADYEEKKAEERNRNQKGVNTLFSLKDLAEKDITDYEVRKNITPEQIEQQVLLKVDVTEEEYNKIKQDWINKQKEETSNSDLKVLEMIFNASQSKKYNVIVPENELNKKLKEMQEVAESLKKLEKEIEKMQKETIKINEETSELKKELKKFTEEDIDPALLVSKSGKKLTGNARQVKIEKILSELNK</sequence>
<evidence type="ECO:0000259" key="3">
    <source>
        <dbReference type="Pfam" id="PF01051"/>
    </source>
</evidence>
<dbReference type="Pfam" id="PF01051">
    <property type="entry name" value="Rep3_N"/>
    <property type="match status" value="1"/>
</dbReference>
<dbReference type="GO" id="GO:0003887">
    <property type="term" value="F:DNA-directed DNA polymerase activity"/>
    <property type="evidence" value="ECO:0007669"/>
    <property type="project" value="InterPro"/>
</dbReference>
<keyword evidence="2" id="KW-0175">Coiled coil</keyword>
<feature type="domain" description="Initiator Rep protein WH1" evidence="3">
    <location>
        <begin position="5"/>
        <end position="152"/>
    </location>
</feature>
<keyword evidence="4" id="KW-0614">Plasmid</keyword>
<feature type="coiled-coil region" evidence="2">
    <location>
        <begin position="423"/>
        <end position="467"/>
    </location>
</feature>